<comment type="similarity">
    <text evidence="10">Belongs to the ApbE family.</text>
</comment>
<dbReference type="PANTHER" id="PTHR30040">
    <property type="entry name" value="THIAMINE BIOSYNTHESIS LIPOPROTEIN APBE"/>
    <property type="match status" value="1"/>
</dbReference>
<feature type="binding site" evidence="11">
    <location>
        <position position="263"/>
    </location>
    <ligand>
        <name>Mg(2+)</name>
        <dbReference type="ChEBI" id="CHEBI:18420"/>
    </ligand>
</feature>
<evidence type="ECO:0000256" key="4">
    <source>
        <dbReference type="ARBA" id="ARBA00022679"/>
    </source>
</evidence>
<evidence type="ECO:0000256" key="5">
    <source>
        <dbReference type="ARBA" id="ARBA00022723"/>
    </source>
</evidence>
<dbReference type="EC" id="2.7.1.180" evidence="1 10"/>
<evidence type="ECO:0000256" key="10">
    <source>
        <dbReference type="PIRNR" id="PIRNR006268"/>
    </source>
</evidence>
<comment type="cofactor">
    <cofactor evidence="11">
        <name>Mg(2+)</name>
        <dbReference type="ChEBI" id="CHEBI:18420"/>
    </cofactor>
    <cofactor evidence="11">
        <name>Mn(2+)</name>
        <dbReference type="ChEBI" id="CHEBI:29035"/>
    </cofactor>
    <text evidence="11">Magnesium. Can also use manganese.</text>
</comment>
<keyword evidence="7 10" id="KW-0460">Magnesium</keyword>
<reference evidence="12 13" key="1">
    <citation type="submission" date="2021-05" db="EMBL/GenBank/DDBJ databases">
        <title>A Polyphasic approach of four new species of the genus Ohtaekwangia: Ohtaekwangia histidinii sp. nov., Ohtaekwangia cretensis sp. nov., Ohtaekwangia indiensis sp. nov., Ohtaekwangia reichenbachii sp. nov. from diverse environment.</title>
        <authorList>
            <person name="Octaviana S."/>
        </authorList>
    </citation>
    <scope>NUCLEOTIDE SEQUENCE [LARGE SCALE GENOMIC DNA]</scope>
    <source>
        <strain evidence="12 13">PWU4</strain>
    </source>
</reference>
<evidence type="ECO:0000256" key="1">
    <source>
        <dbReference type="ARBA" id="ARBA00011955"/>
    </source>
</evidence>
<name>A0AAP2DQ80_9BACT</name>
<protein>
    <recommendedName>
        <fullName evidence="2 10">FAD:protein FMN transferase</fullName>
        <ecNumber evidence="1 10">2.7.1.180</ecNumber>
    </recommendedName>
    <alternativeName>
        <fullName evidence="8 10">Flavin transferase</fullName>
    </alternativeName>
</protein>
<dbReference type="RefSeq" id="WP_254166206.1">
    <property type="nucleotide sequence ID" value="NZ_JAHESF010000019.1"/>
</dbReference>
<sequence length="316" mass="34902">MAPEPRFIEGVTMGTTYHITYFDTQNRDLKTSVDSLLRLVNKSINTYDPSSEVSAFNKSKQGIALKLPYLYAPLKKSLEVAAATNGAFDPTVMPLVNAWGFGPEKQRVPDARQIDSLRTFVGYKKIQLSKDSIRKYDARVQLDFGGIGQGYGADVIAQFLRSKGISDFLVELGGEGVACGKNLSRNDYWKIGILDPNSTRDNQFFKAYVSLNNRSFTTAGNYFNYRKINGKKYGHTIDPRTGSPVQHTLLSASVFAEDCATADAWDTAMMVVGLDETIALLKTHPNLEALLLYTTPDGKTGVYATPGIRELINIEP</sequence>
<evidence type="ECO:0000256" key="3">
    <source>
        <dbReference type="ARBA" id="ARBA00022630"/>
    </source>
</evidence>
<keyword evidence="13" id="KW-1185">Reference proteome</keyword>
<dbReference type="EMBL" id="JAHESF010000019">
    <property type="protein sequence ID" value="MBT1698982.1"/>
    <property type="molecule type" value="Genomic_DNA"/>
</dbReference>
<feature type="binding site" evidence="11">
    <location>
        <position position="267"/>
    </location>
    <ligand>
        <name>Mg(2+)</name>
        <dbReference type="ChEBI" id="CHEBI:18420"/>
    </ligand>
</feature>
<feature type="binding site" evidence="11">
    <location>
        <position position="146"/>
    </location>
    <ligand>
        <name>Mg(2+)</name>
        <dbReference type="ChEBI" id="CHEBI:18420"/>
    </ligand>
</feature>
<dbReference type="AlphaFoldDB" id="A0AAP2DQ80"/>
<comment type="caution">
    <text evidence="12">The sequence shown here is derived from an EMBL/GenBank/DDBJ whole genome shotgun (WGS) entry which is preliminary data.</text>
</comment>
<evidence type="ECO:0000256" key="11">
    <source>
        <dbReference type="PIRSR" id="PIRSR006268-2"/>
    </source>
</evidence>
<keyword evidence="6 10" id="KW-0274">FAD</keyword>
<dbReference type="PIRSF" id="PIRSF006268">
    <property type="entry name" value="ApbE"/>
    <property type="match status" value="1"/>
</dbReference>
<dbReference type="GO" id="GO:0046872">
    <property type="term" value="F:metal ion binding"/>
    <property type="evidence" value="ECO:0007669"/>
    <property type="project" value="UniProtKB-UniRule"/>
</dbReference>
<dbReference type="Pfam" id="PF02424">
    <property type="entry name" value="ApbE"/>
    <property type="match status" value="1"/>
</dbReference>
<evidence type="ECO:0000256" key="7">
    <source>
        <dbReference type="ARBA" id="ARBA00022842"/>
    </source>
</evidence>
<gene>
    <name evidence="12" type="ORF">KK083_18960</name>
</gene>
<dbReference type="Gene3D" id="3.10.520.10">
    <property type="entry name" value="ApbE-like domains"/>
    <property type="match status" value="1"/>
</dbReference>
<evidence type="ECO:0000256" key="8">
    <source>
        <dbReference type="ARBA" id="ARBA00031306"/>
    </source>
</evidence>
<evidence type="ECO:0000256" key="2">
    <source>
        <dbReference type="ARBA" id="ARBA00016337"/>
    </source>
</evidence>
<dbReference type="Proteomes" id="UP001319200">
    <property type="component" value="Unassembled WGS sequence"/>
</dbReference>
<keyword evidence="4 10" id="KW-0808">Transferase</keyword>
<dbReference type="PANTHER" id="PTHR30040:SF2">
    <property type="entry name" value="FAD:PROTEIN FMN TRANSFERASE"/>
    <property type="match status" value="1"/>
</dbReference>
<organism evidence="12 13">
    <name type="scientific">Chryseosolibacter histidini</name>
    <dbReference type="NCBI Taxonomy" id="2782349"/>
    <lineage>
        <taxon>Bacteria</taxon>
        <taxon>Pseudomonadati</taxon>
        <taxon>Bacteroidota</taxon>
        <taxon>Cytophagia</taxon>
        <taxon>Cytophagales</taxon>
        <taxon>Chryseotaleaceae</taxon>
        <taxon>Chryseosolibacter</taxon>
    </lineage>
</organism>
<proteinExistence type="inferred from homology"/>
<dbReference type="SUPFAM" id="SSF143631">
    <property type="entry name" value="ApbE-like"/>
    <property type="match status" value="1"/>
</dbReference>
<evidence type="ECO:0000256" key="9">
    <source>
        <dbReference type="ARBA" id="ARBA00048540"/>
    </source>
</evidence>
<evidence type="ECO:0000313" key="13">
    <source>
        <dbReference type="Proteomes" id="UP001319200"/>
    </source>
</evidence>
<keyword evidence="5 10" id="KW-0479">Metal-binding</keyword>
<dbReference type="InterPro" id="IPR024932">
    <property type="entry name" value="ApbE"/>
</dbReference>
<dbReference type="GO" id="GO:0016740">
    <property type="term" value="F:transferase activity"/>
    <property type="evidence" value="ECO:0007669"/>
    <property type="project" value="UniProtKB-UniRule"/>
</dbReference>
<comment type="catalytic activity">
    <reaction evidence="9 10">
        <text>L-threonyl-[protein] + FAD = FMN-L-threonyl-[protein] + AMP + H(+)</text>
        <dbReference type="Rhea" id="RHEA:36847"/>
        <dbReference type="Rhea" id="RHEA-COMP:11060"/>
        <dbReference type="Rhea" id="RHEA-COMP:11061"/>
        <dbReference type="ChEBI" id="CHEBI:15378"/>
        <dbReference type="ChEBI" id="CHEBI:30013"/>
        <dbReference type="ChEBI" id="CHEBI:57692"/>
        <dbReference type="ChEBI" id="CHEBI:74257"/>
        <dbReference type="ChEBI" id="CHEBI:456215"/>
        <dbReference type="EC" id="2.7.1.180"/>
    </reaction>
</comment>
<accession>A0AAP2DQ80</accession>
<keyword evidence="3 10" id="KW-0285">Flavoprotein</keyword>
<dbReference type="InterPro" id="IPR003374">
    <property type="entry name" value="ApbE-like_sf"/>
</dbReference>
<evidence type="ECO:0000256" key="6">
    <source>
        <dbReference type="ARBA" id="ARBA00022827"/>
    </source>
</evidence>
<evidence type="ECO:0000313" key="12">
    <source>
        <dbReference type="EMBL" id="MBT1698982.1"/>
    </source>
</evidence>